<dbReference type="InterPro" id="IPR029016">
    <property type="entry name" value="GAF-like_dom_sf"/>
</dbReference>
<feature type="domain" description="HD-GYP" evidence="2">
    <location>
        <begin position="361"/>
        <end position="556"/>
    </location>
</feature>
<dbReference type="Pfam" id="PF13487">
    <property type="entry name" value="HD_5"/>
    <property type="match status" value="1"/>
</dbReference>
<dbReference type="SUPFAM" id="SSF55781">
    <property type="entry name" value="GAF domain-like"/>
    <property type="match status" value="1"/>
</dbReference>
<dbReference type="KEGG" id="hbs:IPV69_02360"/>
<dbReference type="InterPro" id="IPR037522">
    <property type="entry name" value="HD_GYP_dom"/>
</dbReference>
<evidence type="ECO:0000313" key="4">
    <source>
        <dbReference type="Proteomes" id="UP000593765"/>
    </source>
</evidence>
<dbReference type="Gene3D" id="1.10.3210.10">
    <property type="entry name" value="Hypothetical protein af1432"/>
    <property type="match status" value="1"/>
</dbReference>
<dbReference type="PROSITE" id="PS51832">
    <property type="entry name" value="HD_GYP"/>
    <property type="match status" value="1"/>
</dbReference>
<feature type="domain" description="HD" evidence="1">
    <location>
        <begin position="383"/>
        <end position="505"/>
    </location>
</feature>
<dbReference type="RefSeq" id="WP_206293313.1">
    <property type="nucleotide sequence ID" value="NZ_CP063458.1"/>
</dbReference>
<keyword evidence="4" id="KW-1185">Reference proteome</keyword>
<dbReference type="Gene3D" id="3.30.450.40">
    <property type="match status" value="1"/>
</dbReference>
<dbReference type="InterPro" id="IPR003607">
    <property type="entry name" value="HD/PDEase_dom"/>
</dbReference>
<dbReference type="PANTHER" id="PTHR43155">
    <property type="entry name" value="CYCLIC DI-GMP PHOSPHODIESTERASE PA4108-RELATED"/>
    <property type="match status" value="1"/>
</dbReference>
<name>A0A7M2WXI5_9BACT</name>
<protein>
    <submittedName>
        <fullName evidence="3">HD domain-containing protein</fullName>
    </submittedName>
</protein>
<dbReference type="EMBL" id="CP063458">
    <property type="protein sequence ID" value="QOV90237.1"/>
    <property type="molecule type" value="Genomic_DNA"/>
</dbReference>
<dbReference type="CDD" id="cd00077">
    <property type="entry name" value="HDc"/>
    <property type="match status" value="1"/>
</dbReference>
<dbReference type="Proteomes" id="UP000593765">
    <property type="component" value="Chromosome"/>
</dbReference>
<evidence type="ECO:0000313" key="3">
    <source>
        <dbReference type="EMBL" id="QOV90237.1"/>
    </source>
</evidence>
<accession>A0A7M2WXI5</accession>
<dbReference type="InterPro" id="IPR006674">
    <property type="entry name" value="HD_domain"/>
</dbReference>
<evidence type="ECO:0000259" key="1">
    <source>
        <dbReference type="PROSITE" id="PS51831"/>
    </source>
</evidence>
<gene>
    <name evidence="3" type="ORF">IPV69_02360</name>
</gene>
<dbReference type="PANTHER" id="PTHR43155:SF2">
    <property type="entry name" value="CYCLIC DI-GMP PHOSPHODIESTERASE PA4108"/>
    <property type="match status" value="1"/>
</dbReference>
<dbReference type="SMART" id="SM00471">
    <property type="entry name" value="HDc"/>
    <property type="match status" value="1"/>
</dbReference>
<dbReference type="SUPFAM" id="SSF109604">
    <property type="entry name" value="HD-domain/PDEase-like"/>
    <property type="match status" value="1"/>
</dbReference>
<organism evidence="3 4">
    <name type="scientific">Humisphaera borealis</name>
    <dbReference type="NCBI Taxonomy" id="2807512"/>
    <lineage>
        <taxon>Bacteria</taxon>
        <taxon>Pseudomonadati</taxon>
        <taxon>Planctomycetota</taxon>
        <taxon>Phycisphaerae</taxon>
        <taxon>Tepidisphaerales</taxon>
        <taxon>Tepidisphaeraceae</taxon>
        <taxon>Humisphaera</taxon>
    </lineage>
</organism>
<proteinExistence type="predicted"/>
<sequence>MALKTTPNLATLSSAKTGGPVSLMHDGSFDALAERFRSGGLLIALVQVSGAVVEFDARSAQFFQHYALPALRQPHLLGNRALPVAILAGTDAVLAPAALGLRQIPGIHLVAIPLAEKKTVTGVLIVAARADAFSLTEDVLRVCGKLGVDSEGLPALADELPGYSMNALNVQAGLIAAAIKDQSRISGLERELDSLSQHLSDTYEELGLIYQLSSGMKVNRRTGDFFKQACLDVMQVMNVRGMGVALDLPMQDCPEPAVYGRLALSPAEVDRISSELLVVLRRRKCPLMIDRLAIDPVFGWLSVHARQLIAVPVQRQDQVLGVLFALDKEDDDFGSVDTKLLTSIANESGIYLENATLFDDVHGLMMGLLHALTSAVDAKDAYTCGHSERVALLSRYLAQQMKLRDTEVEQIYMAGLLHDVGKIGVPEAVLQKPGRLTPEEFEQIKKHPEIGARILSDVKQLKPILPGVLHHHERYDGKGYPYGLAGEKIPIMGRIICMSDCFDAMTSSRTYRKALPIEVAMCEIRRCSGTQFDPFLAEAFLRTTPDALRELLRDHKERSKQLIDKQEPAKSRVAA</sequence>
<reference evidence="3 4" key="1">
    <citation type="submission" date="2020-10" db="EMBL/GenBank/DDBJ databases">
        <title>Wide distribution of Phycisphaera-like planctomycetes from WD2101 soil group in peatlands and genome analysis of the first cultivated representative.</title>
        <authorList>
            <person name="Dedysh S.N."/>
            <person name="Beletsky A.V."/>
            <person name="Ivanova A."/>
            <person name="Kulichevskaya I.S."/>
            <person name="Suzina N.E."/>
            <person name="Philippov D.A."/>
            <person name="Rakitin A.L."/>
            <person name="Mardanov A.V."/>
            <person name="Ravin N.V."/>
        </authorList>
    </citation>
    <scope>NUCLEOTIDE SEQUENCE [LARGE SCALE GENOMIC DNA]</scope>
    <source>
        <strain evidence="3 4">M1803</strain>
    </source>
</reference>
<evidence type="ECO:0000259" key="2">
    <source>
        <dbReference type="PROSITE" id="PS51832"/>
    </source>
</evidence>
<dbReference type="AlphaFoldDB" id="A0A7M2WXI5"/>
<dbReference type="PROSITE" id="PS51831">
    <property type="entry name" value="HD"/>
    <property type="match status" value="1"/>
</dbReference>